<keyword evidence="4" id="KW-0804">Transcription</keyword>
<keyword evidence="3" id="KW-0238">DNA-binding</keyword>
<evidence type="ECO:0000256" key="3">
    <source>
        <dbReference type="ARBA" id="ARBA00023125"/>
    </source>
</evidence>
<evidence type="ECO:0000256" key="2">
    <source>
        <dbReference type="ARBA" id="ARBA00023015"/>
    </source>
</evidence>
<dbReference type="InterPro" id="IPR005119">
    <property type="entry name" value="LysR_subst-bd"/>
</dbReference>
<protein>
    <submittedName>
        <fullName evidence="6">Transcriptional regulator</fullName>
    </submittedName>
</protein>
<comment type="similarity">
    <text evidence="1">Belongs to the LysR transcriptional regulatory family.</text>
</comment>
<reference evidence="7" key="1">
    <citation type="journal article" date="2015" name="Genome Announc.">
        <title>Complete Genome Sequence of Herbaspirillum hiltneri N3 (DSM 17495), Isolated from Surface-Sterilized Wheat Roots.</title>
        <authorList>
            <person name="Guizelini D."/>
            <person name="Saizaki P.M."/>
            <person name="Coimbra N.A."/>
            <person name="Weiss V.A."/>
            <person name="Faoro H."/>
            <person name="Sfeir M.Z."/>
            <person name="Baura V.A."/>
            <person name="Monteiro R.A."/>
            <person name="Chubatsu L.S."/>
            <person name="Souza E.M."/>
            <person name="Cruz L.M."/>
            <person name="Pedrosa F.O."/>
            <person name="Raittz R.T."/>
            <person name="Marchaukoski J.N."/>
            <person name="Steffens M.B."/>
        </authorList>
    </citation>
    <scope>NUCLEOTIDE SEQUENCE [LARGE SCALE GENOMIC DNA]</scope>
    <source>
        <strain evidence="7">N3</strain>
    </source>
</reference>
<accession>A0ABN4I1X5</accession>
<dbReference type="InterPro" id="IPR036388">
    <property type="entry name" value="WH-like_DNA-bd_sf"/>
</dbReference>
<dbReference type="Gene3D" id="1.10.10.10">
    <property type="entry name" value="Winged helix-like DNA-binding domain superfamily/Winged helix DNA-binding domain"/>
    <property type="match status" value="1"/>
</dbReference>
<dbReference type="SUPFAM" id="SSF53850">
    <property type="entry name" value="Periplasmic binding protein-like II"/>
    <property type="match status" value="1"/>
</dbReference>
<gene>
    <name evidence="6" type="ORF">F506_22200</name>
</gene>
<dbReference type="PROSITE" id="PS50931">
    <property type="entry name" value="HTH_LYSR"/>
    <property type="match status" value="1"/>
</dbReference>
<dbReference type="PANTHER" id="PTHR30537">
    <property type="entry name" value="HTH-TYPE TRANSCRIPTIONAL REGULATOR"/>
    <property type="match status" value="1"/>
</dbReference>
<organism evidence="6 7">
    <name type="scientific">Herbaspirillum hiltneri N3</name>
    <dbReference type="NCBI Taxonomy" id="1262470"/>
    <lineage>
        <taxon>Bacteria</taxon>
        <taxon>Pseudomonadati</taxon>
        <taxon>Pseudomonadota</taxon>
        <taxon>Betaproteobacteria</taxon>
        <taxon>Burkholderiales</taxon>
        <taxon>Oxalobacteraceae</taxon>
        <taxon>Herbaspirillum</taxon>
    </lineage>
</organism>
<dbReference type="SUPFAM" id="SSF46785">
    <property type="entry name" value="Winged helix' DNA-binding domain"/>
    <property type="match status" value="1"/>
</dbReference>
<keyword evidence="2" id="KW-0805">Transcription regulation</keyword>
<dbReference type="Pfam" id="PF00126">
    <property type="entry name" value="HTH_1"/>
    <property type="match status" value="1"/>
</dbReference>
<evidence type="ECO:0000256" key="1">
    <source>
        <dbReference type="ARBA" id="ARBA00009437"/>
    </source>
</evidence>
<dbReference type="Proteomes" id="UP000063429">
    <property type="component" value="Chromosome"/>
</dbReference>
<name>A0ABN4I1X5_9BURK</name>
<sequence>MDRFDAMRVFTRIVELGSFTKAADDLHIPRATVTHTIKQMEARLGVRLLQRTTRQVSATLDGNAYYARCVQLMADLEETESAFSAAASNPRGKVRVDLQGSLAMHFILPQLPEFCARYPQIELEIGMGDRAVDLVREGYDCVLRAGEPRDSSLVIRRVARLQQVTVASPAYLEQHGTPDSLASFAQHRAVNFFSSVSGKILPFDFLVDGTEHSVSLPGQVAVSHAEAYVSCCEGGLGLVQLPRYHVQQQLAEGRLVEVMAAFRPAPMAVSVLYPHQRQLSRRVRVLVDWMADLMRQGEHAA</sequence>
<evidence type="ECO:0000313" key="7">
    <source>
        <dbReference type="Proteomes" id="UP000063429"/>
    </source>
</evidence>
<dbReference type="InterPro" id="IPR058163">
    <property type="entry name" value="LysR-type_TF_proteobact-type"/>
</dbReference>
<dbReference type="InterPro" id="IPR036390">
    <property type="entry name" value="WH_DNA-bd_sf"/>
</dbReference>
<dbReference type="EMBL" id="CP011409">
    <property type="protein sequence ID" value="AKZ65008.1"/>
    <property type="molecule type" value="Genomic_DNA"/>
</dbReference>
<dbReference type="CDD" id="cd08472">
    <property type="entry name" value="PBP2_CrgA_like_3"/>
    <property type="match status" value="1"/>
</dbReference>
<dbReference type="RefSeq" id="WP_053200997.1">
    <property type="nucleotide sequence ID" value="NZ_CP011409.1"/>
</dbReference>
<keyword evidence="7" id="KW-1185">Reference proteome</keyword>
<feature type="domain" description="HTH lysR-type" evidence="5">
    <location>
        <begin position="1"/>
        <end position="59"/>
    </location>
</feature>
<evidence type="ECO:0000256" key="4">
    <source>
        <dbReference type="ARBA" id="ARBA00023163"/>
    </source>
</evidence>
<evidence type="ECO:0000313" key="6">
    <source>
        <dbReference type="EMBL" id="AKZ65008.1"/>
    </source>
</evidence>
<dbReference type="Pfam" id="PF03466">
    <property type="entry name" value="LysR_substrate"/>
    <property type="match status" value="1"/>
</dbReference>
<dbReference type="PANTHER" id="PTHR30537:SF72">
    <property type="entry name" value="LYSR FAMILY TRANSCRIPTIONAL REGULATOR"/>
    <property type="match status" value="1"/>
</dbReference>
<proteinExistence type="inferred from homology"/>
<dbReference type="Gene3D" id="3.40.190.290">
    <property type="match status" value="1"/>
</dbReference>
<dbReference type="InterPro" id="IPR000847">
    <property type="entry name" value="LysR_HTH_N"/>
</dbReference>
<evidence type="ECO:0000259" key="5">
    <source>
        <dbReference type="PROSITE" id="PS50931"/>
    </source>
</evidence>